<evidence type="ECO:0000259" key="5">
    <source>
        <dbReference type="SMART" id="SM00849"/>
    </source>
</evidence>
<sequence>MIQSRMVGEVRVTRLLEYAAPTHDPAFLFPDMAPSLLKDNASWLAPHHYVPEMNRLIVTIQLWIVHAGGNVIIVDTGVGNRKPRVAARMHQLNGLVLPWLEAAGAAPDKVTHVVHTHLHSDHVGWNTVPSADGRWVPTFPNARYLMPKLEYDHYVEALAKSPDPIIDAAFDDSVRPIVEAGLADFIPDHGDIAGLLAIEAAPGHSVGHQTYRIRSRGEEALFSGDVMHSPAQIADPTLNTTYCALPDVARHTRAALLAREAERGTLIMPMHFGAPHCGYIRRQGEGYAFEPAVW</sequence>
<dbReference type="PANTHER" id="PTHR42978">
    <property type="entry name" value="QUORUM-QUENCHING LACTONASE YTNP-RELATED-RELATED"/>
    <property type="match status" value="1"/>
</dbReference>
<protein>
    <submittedName>
        <fullName evidence="6">MBL fold metallo-hydrolase</fullName>
    </submittedName>
</protein>
<feature type="domain" description="Metallo-beta-lactamase" evidence="5">
    <location>
        <begin position="59"/>
        <end position="271"/>
    </location>
</feature>
<dbReference type="CDD" id="cd16277">
    <property type="entry name" value="metallo-hydrolase-like_MBL-fold"/>
    <property type="match status" value="1"/>
</dbReference>
<keyword evidence="4" id="KW-0862">Zinc</keyword>
<keyword evidence="3" id="KW-0378">Hydrolase</keyword>
<evidence type="ECO:0000256" key="1">
    <source>
        <dbReference type="ARBA" id="ARBA00007749"/>
    </source>
</evidence>
<dbReference type="GO" id="GO:0016787">
    <property type="term" value="F:hydrolase activity"/>
    <property type="evidence" value="ECO:0007669"/>
    <property type="project" value="UniProtKB-KW"/>
</dbReference>
<dbReference type="Pfam" id="PF00753">
    <property type="entry name" value="Lactamase_B"/>
    <property type="match status" value="1"/>
</dbReference>
<proteinExistence type="inferred from homology"/>
<gene>
    <name evidence="6" type="ORF">EZH22_00360</name>
</gene>
<evidence type="ECO:0000256" key="3">
    <source>
        <dbReference type="ARBA" id="ARBA00022801"/>
    </source>
</evidence>
<dbReference type="InterPro" id="IPR001279">
    <property type="entry name" value="Metallo-B-lactamas"/>
</dbReference>
<evidence type="ECO:0000313" key="6">
    <source>
        <dbReference type="EMBL" id="QRG06952.1"/>
    </source>
</evidence>
<dbReference type="AlphaFoldDB" id="A0A974SIZ3"/>
<dbReference type="KEGG" id="xdi:EZH22_00360"/>
<dbReference type="InterPro" id="IPR036866">
    <property type="entry name" value="RibonucZ/Hydroxyglut_hydro"/>
</dbReference>
<evidence type="ECO:0000313" key="7">
    <source>
        <dbReference type="Proteomes" id="UP000596427"/>
    </source>
</evidence>
<evidence type="ECO:0000256" key="2">
    <source>
        <dbReference type="ARBA" id="ARBA00022723"/>
    </source>
</evidence>
<dbReference type="Gene3D" id="3.60.15.10">
    <property type="entry name" value="Ribonuclease Z/Hydroxyacylglutathione hydrolase-like"/>
    <property type="match status" value="1"/>
</dbReference>
<dbReference type="GO" id="GO:0046872">
    <property type="term" value="F:metal ion binding"/>
    <property type="evidence" value="ECO:0007669"/>
    <property type="project" value="UniProtKB-KW"/>
</dbReference>
<keyword evidence="2" id="KW-0479">Metal-binding</keyword>
<accession>A0A974SIZ3</accession>
<dbReference type="RefSeq" id="WP_203193863.1">
    <property type="nucleotide sequence ID" value="NZ_CP063362.1"/>
</dbReference>
<dbReference type="SUPFAM" id="SSF56281">
    <property type="entry name" value="Metallo-hydrolase/oxidoreductase"/>
    <property type="match status" value="1"/>
</dbReference>
<dbReference type="PANTHER" id="PTHR42978:SF6">
    <property type="entry name" value="QUORUM-QUENCHING LACTONASE YTNP-RELATED"/>
    <property type="match status" value="1"/>
</dbReference>
<dbReference type="EMBL" id="CP063362">
    <property type="protein sequence ID" value="QRG06952.1"/>
    <property type="molecule type" value="Genomic_DNA"/>
</dbReference>
<reference evidence="6 7" key="1">
    <citation type="submission" date="2020-10" db="EMBL/GenBank/DDBJ databases">
        <title>Degradation of 1,4-Dioxane by Xanthobacter sp. YN2, via a Novel Group-2 Soluble Di-Iron Monooxygenase.</title>
        <authorList>
            <person name="Ma F."/>
            <person name="Wang Y."/>
            <person name="Yang J."/>
            <person name="Guo H."/>
            <person name="Su D."/>
            <person name="Yu L."/>
        </authorList>
    </citation>
    <scope>NUCLEOTIDE SEQUENCE [LARGE SCALE GENOMIC DNA]</scope>
    <source>
        <strain evidence="6 7">YN2</strain>
    </source>
</reference>
<dbReference type="SMART" id="SM00849">
    <property type="entry name" value="Lactamase_B"/>
    <property type="match status" value="1"/>
</dbReference>
<organism evidence="6 7">
    <name type="scientific">Xanthobacter dioxanivorans</name>
    <dbReference type="NCBI Taxonomy" id="2528964"/>
    <lineage>
        <taxon>Bacteria</taxon>
        <taxon>Pseudomonadati</taxon>
        <taxon>Pseudomonadota</taxon>
        <taxon>Alphaproteobacteria</taxon>
        <taxon>Hyphomicrobiales</taxon>
        <taxon>Xanthobacteraceae</taxon>
        <taxon>Xanthobacter</taxon>
    </lineage>
</organism>
<dbReference type="InterPro" id="IPR051013">
    <property type="entry name" value="MBL_superfamily_lactonases"/>
</dbReference>
<keyword evidence="7" id="KW-1185">Reference proteome</keyword>
<dbReference type="Proteomes" id="UP000596427">
    <property type="component" value="Chromosome"/>
</dbReference>
<name>A0A974SIZ3_9HYPH</name>
<evidence type="ECO:0000256" key="4">
    <source>
        <dbReference type="ARBA" id="ARBA00022833"/>
    </source>
</evidence>
<comment type="similarity">
    <text evidence="1">Belongs to the metallo-beta-lactamase superfamily.</text>
</comment>